<gene>
    <name evidence="1" type="ORF">SAMN06265338_101465</name>
</gene>
<accession>A0A212Q8F5</accession>
<proteinExistence type="predicted"/>
<organism evidence="1 2">
    <name type="scientific">Rhodoblastus acidophilus</name>
    <name type="common">Rhodopseudomonas acidophila</name>
    <dbReference type="NCBI Taxonomy" id="1074"/>
    <lineage>
        <taxon>Bacteria</taxon>
        <taxon>Pseudomonadati</taxon>
        <taxon>Pseudomonadota</taxon>
        <taxon>Alphaproteobacteria</taxon>
        <taxon>Hyphomicrobiales</taxon>
        <taxon>Rhodoblastaceae</taxon>
        <taxon>Rhodoblastus</taxon>
    </lineage>
</organism>
<evidence type="ECO:0000313" key="1">
    <source>
        <dbReference type="EMBL" id="SNB55564.1"/>
    </source>
</evidence>
<reference evidence="2" key="1">
    <citation type="submission" date="2017-06" db="EMBL/GenBank/DDBJ databases">
        <authorList>
            <person name="Varghese N."/>
            <person name="Submissions S."/>
        </authorList>
    </citation>
    <scope>NUCLEOTIDE SEQUENCE [LARGE SCALE GENOMIC DNA]</scope>
    <source>
        <strain evidence="2">DSM 137</strain>
    </source>
</reference>
<dbReference type="EMBL" id="FYDG01000001">
    <property type="protein sequence ID" value="SNB55564.1"/>
    <property type="molecule type" value="Genomic_DNA"/>
</dbReference>
<dbReference type="AlphaFoldDB" id="A0A212Q8F5"/>
<keyword evidence="2" id="KW-1185">Reference proteome</keyword>
<evidence type="ECO:0000313" key="2">
    <source>
        <dbReference type="Proteomes" id="UP000198418"/>
    </source>
</evidence>
<sequence length="38" mass="4152">MNVLRRIIAAFLGDDGAPSLYSGLVIGAVYGRRDERND</sequence>
<name>A0A212Q8F5_RHOAC</name>
<dbReference type="Proteomes" id="UP000198418">
    <property type="component" value="Unassembled WGS sequence"/>
</dbReference>
<protein>
    <submittedName>
        <fullName evidence="1">Uncharacterized protein</fullName>
    </submittedName>
</protein>